<dbReference type="CDD" id="cd23575">
    <property type="entry name" value="TFP_LU_ECD_GPIHBP1"/>
    <property type="match status" value="1"/>
</dbReference>
<keyword evidence="2" id="KW-0472">Membrane</keyword>
<keyword evidence="3" id="KW-0732">Signal</keyword>
<dbReference type="GO" id="GO:0030550">
    <property type="term" value="F:acetylcholine receptor inhibitor activity"/>
    <property type="evidence" value="ECO:0007669"/>
    <property type="project" value="TreeGrafter"/>
</dbReference>
<dbReference type="Proteomes" id="UP000515202">
    <property type="component" value="Unplaced"/>
</dbReference>
<feature type="domain" description="Snake toxin/toxin-like" evidence="4">
    <location>
        <begin position="8"/>
        <end position="82"/>
    </location>
</feature>
<comment type="subcellular location">
    <subcellularLocation>
        <location evidence="1">Membrane</location>
        <topology evidence="1">Lipid-anchor</topology>
        <topology evidence="1">GPI-anchor</topology>
    </subcellularLocation>
</comment>
<dbReference type="PANTHER" id="PTHR16983:SF12">
    <property type="entry name" value="GLYCOSYLPHOSPHATIDYLINOSITOL-ANCHORED HIGH DENSITY LIPOPROTEIN-BINDING PROTEIN 1"/>
    <property type="match status" value="1"/>
</dbReference>
<name>A0A6P6BLZ5_PTEVA</name>
<dbReference type="CTD" id="338328"/>
<evidence type="ECO:0000313" key="6">
    <source>
        <dbReference type="RefSeq" id="XP_023376083.1"/>
    </source>
</evidence>
<evidence type="ECO:0000313" key="5">
    <source>
        <dbReference type="Proteomes" id="UP000515202"/>
    </source>
</evidence>
<dbReference type="Pfam" id="PF00087">
    <property type="entry name" value="Toxin_TOLIP"/>
    <property type="match status" value="1"/>
</dbReference>
<keyword evidence="5" id="KW-1185">Reference proteome</keyword>
<dbReference type="GO" id="GO:0035478">
    <property type="term" value="F:chylomicron binding"/>
    <property type="evidence" value="ECO:0007669"/>
    <property type="project" value="TreeGrafter"/>
</dbReference>
<reference evidence="6" key="1">
    <citation type="submission" date="2025-08" db="UniProtKB">
        <authorList>
            <consortium name="RefSeq"/>
        </authorList>
    </citation>
    <scope>IDENTIFICATION</scope>
    <source>
        <tissue evidence="6">Kidney</tissue>
    </source>
</reference>
<dbReference type="GO" id="GO:0035473">
    <property type="term" value="F:lipase binding"/>
    <property type="evidence" value="ECO:0007669"/>
    <property type="project" value="TreeGrafter"/>
</dbReference>
<dbReference type="GO" id="GO:0070328">
    <property type="term" value="P:triglyceride homeostasis"/>
    <property type="evidence" value="ECO:0007669"/>
    <property type="project" value="TreeGrafter"/>
</dbReference>
<sequence length="123" mass="12641">MTLRELPRCFACQSLHSGEGCSQTQRCLLGQTVCKTLISQGDTGSGPLTTYSGWCADACQPLAKKVETTLMTVTCCQTTLCNVPPWQGPQGPQGSGAGSPRGAARLATALLLSLLPGLLGAGS</sequence>
<dbReference type="InterPro" id="IPR051110">
    <property type="entry name" value="Ly-6/neurotoxin-like_GPI-ap"/>
</dbReference>
<dbReference type="GO" id="GO:0098552">
    <property type="term" value="C:side of membrane"/>
    <property type="evidence" value="ECO:0007669"/>
    <property type="project" value="UniProtKB-KW"/>
</dbReference>
<accession>A0A6P6BLZ5</accession>
<dbReference type="GO" id="GO:0005886">
    <property type="term" value="C:plasma membrane"/>
    <property type="evidence" value="ECO:0007669"/>
    <property type="project" value="TreeGrafter"/>
</dbReference>
<dbReference type="InterPro" id="IPR035076">
    <property type="entry name" value="Toxin/TOLIP"/>
</dbReference>
<dbReference type="OrthoDB" id="9448168at2759"/>
<dbReference type="GeneID" id="105302021"/>
<evidence type="ECO:0000256" key="3">
    <source>
        <dbReference type="ARBA" id="ARBA00022729"/>
    </source>
</evidence>
<dbReference type="FunFam" id="2.10.60.10:FF:000003">
    <property type="entry name" value="lymphocyte antigen 6E isoform X1"/>
    <property type="match status" value="1"/>
</dbReference>
<organism evidence="5 6">
    <name type="scientific">Pteropus vampyrus</name>
    <name type="common">Large flying fox</name>
    <dbReference type="NCBI Taxonomy" id="132908"/>
    <lineage>
        <taxon>Eukaryota</taxon>
        <taxon>Metazoa</taxon>
        <taxon>Chordata</taxon>
        <taxon>Craniata</taxon>
        <taxon>Vertebrata</taxon>
        <taxon>Euteleostomi</taxon>
        <taxon>Mammalia</taxon>
        <taxon>Eutheria</taxon>
        <taxon>Laurasiatheria</taxon>
        <taxon>Chiroptera</taxon>
        <taxon>Yinpterochiroptera</taxon>
        <taxon>Pteropodoidea</taxon>
        <taxon>Pteropodidae</taxon>
        <taxon>Pteropodinae</taxon>
        <taxon>Pteropus</taxon>
    </lineage>
</organism>
<dbReference type="KEGG" id="pvp:105302021"/>
<keyword evidence="6" id="KW-0449">Lipoprotein</keyword>
<dbReference type="RefSeq" id="XP_023376083.1">
    <property type="nucleotide sequence ID" value="XM_023520315.1"/>
</dbReference>
<dbReference type="PANTHER" id="PTHR16983">
    <property type="entry name" value="UPAR/LY6 DOMAIN-CONTAINING PROTEIN"/>
    <property type="match status" value="1"/>
</dbReference>
<evidence type="ECO:0000259" key="4">
    <source>
        <dbReference type="Pfam" id="PF00087"/>
    </source>
</evidence>
<keyword evidence="2" id="KW-0325">Glycoprotein</keyword>
<evidence type="ECO:0000256" key="1">
    <source>
        <dbReference type="ARBA" id="ARBA00004589"/>
    </source>
</evidence>
<protein>
    <submittedName>
        <fullName evidence="6">Glycosylphosphatidylinositol-anchored high density lipoprotein-binding protein 1</fullName>
    </submittedName>
</protein>
<proteinExistence type="predicted"/>
<dbReference type="AlphaFoldDB" id="A0A6P6BLZ5"/>
<keyword evidence="2" id="KW-0336">GPI-anchor</keyword>
<dbReference type="SUPFAM" id="SSF57302">
    <property type="entry name" value="Snake toxin-like"/>
    <property type="match status" value="1"/>
</dbReference>
<evidence type="ECO:0000256" key="2">
    <source>
        <dbReference type="ARBA" id="ARBA00022622"/>
    </source>
</evidence>
<dbReference type="Gene3D" id="2.10.60.10">
    <property type="entry name" value="CD59"/>
    <property type="match status" value="1"/>
</dbReference>
<dbReference type="InterPro" id="IPR045860">
    <property type="entry name" value="Snake_toxin-like_sf"/>
</dbReference>
<gene>
    <name evidence="6" type="primary">GPIHBP1</name>
</gene>